<organism evidence="1 2">
    <name type="scientific">Gloeocapsopsis dulcis AAB1 = 1H9</name>
    <dbReference type="NCBI Taxonomy" id="1433147"/>
    <lineage>
        <taxon>Bacteria</taxon>
        <taxon>Bacillati</taxon>
        <taxon>Cyanobacteriota</taxon>
        <taxon>Cyanophyceae</taxon>
        <taxon>Oscillatoriophycideae</taxon>
        <taxon>Chroococcales</taxon>
        <taxon>Chroococcaceae</taxon>
        <taxon>Gloeocapsopsis</taxon>
        <taxon>Gloeocapsopsis dulcis</taxon>
    </lineage>
</organism>
<comment type="caution">
    <text evidence="1">The sequence shown here is derived from an EMBL/GenBank/DDBJ whole genome shotgun (WGS) entry which is preliminary data.</text>
</comment>
<dbReference type="InterPro" id="IPR007396">
    <property type="entry name" value="TR_PAI2-type"/>
</dbReference>
<proteinExistence type="predicted"/>
<evidence type="ECO:0000313" key="1">
    <source>
        <dbReference type="EMBL" id="MUL37750.1"/>
    </source>
</evidence>
<name>A0A6N8FXA4_9CHRO</name>
<evidence type="ECO:0000313" key="2">
    <source>
        <dbReference type="Proteomes" id="UP000441797"/>
    </source>
</evidence>
<dbReference type="Proteomes" id="UP000441797">
    <property type="component" value="Unassembled WGS sequence"/>
</dbReference>
<dbReference type="Gene3D" id="2.30.110.10">
    <property type="entry name" value="Electron Transport, Fmn-binding Protein, Chain A"/>
    <property type="match status" value="1"/>
</dbReference>
<dbReference type="RefSeq" id="WP_105219824.1">
    <property type="nucleotide sequence ID" value="NZ_CAWNSU010000047.1"/>
</dbReference>
<dbReference type="InterPro" id="IPR012349">
    <property type="entry name" value="Split_barrel_FMN-bd"/>
</dbReference>
<dbReference type="OrthoDB" id="9794948at2"/>
<dbReference type="SUPFAM" id="SSF50475">
    <property type="entry name" value="FMN-binding split barrel"/>
    <property type="match status" value="1"/>
</dbReference>
<gene>
    <name evidence="1" type="ORF">BWI75_15800</name>
</gene>
<protein>
    <submittedName>
        <fullName evidence="1">Negative transcriptional regulator, PaiB family protein</fullName>
    </submittedName>
</protein>
<dbReference type="PANTHER" id="PTHR35802:SF1">
    <property type="entry name" value="PROTEASE SYNTHASE AND SPORULATION PROTEIN PAI 2"/>
    <property type="match status" value="1"/>
</dbReference>
<keyword evidence="2" id="KW-1185">Reference proteome</keyword>
<dbReference type="EMBL" id="NAPY01000026">
    <property type="protein sequence ID" value="MUL37750.1"/>
    <property type="molecule type" value="Genomic_DNA"/>
</dbReference>
<dbReference type="Pfam" id="PF04299">
    <property type="entry name" value="FMN_bind_2"/>
    <property type="match status" value="1"/>
</dbReference>
<dbReference type="AlphaFoldDB" id="A0A6N8FXA4"/>
<accession>A0A6N8FXA4</accession>
<sequence>MYRPTAFQEDNVDKLVSFMRTNSFATLVSIVDGIPCASHIPLVVTLQEDVVKLIGHLAKQNPQWQAFDAAESLAIFTGAHAYISPSLYEKHESVPTWNYIAVHAYGIPKIITFNDTPETMDNMIDEMIDTYEADYKLHWHGLSDGFREGMMNGIIGFEMTVTRLEGKYKLSQNRSQTEQQNVSKALLQSPDAATRAVGAEMKQNLETNN</sequence>
<dbReference type="PANTHER" id="PTHR35802">
    <property type="entry name" value="PROTEASE SYNTHASE AND SPORULATION PROTEIN PAI 2"/>
    <property type="match status" value="1"/>
</dbReference>
<reference evidence="1 2" key="1">
    <citation type="journal article" date="2019" name="Front. Microbiol.">
        <title>Genomic Features for Desiccation Tolerance and Sugar Biosynthesis in the Extremophile Gloeocapsopsis sp. UTEX B3054.</title>
        <authorList>
            <person name="Urrejola C."/>
            <person name="Alcorta J."/>
            <person name="Salas L."/>
            <person name="Vasquez M."/>
            <person name="Polz M.F."/>
            <person name="Vicuna R."/>
            <person name="Diez B."/>
        </authorList>
    </citation>
    <scope>NUCLEOTIDE SEQUENCE [LARGE SCALE GENOMIC DNA]</scope>
    <source>
        <strain evidence="1 2">1H9</strain>
    </source>
</reference>
<dbReference type="PIRSF" id="PIRSF010372">
    <property type="entry name" value="PaiB"/>
    <property type="match status" value="1"/>
</dbReference>